<feature type="active site" evidence="4 5">
    <location>
        <position position="170"/>
    </location>
</feature>
<comment type="catalytic activity">
    <reaction evidence="4">
        <text>L-glutaminyl-[protein] + H2O = L-glutamyl-[protein] + NH4(+)</text>
        <dbReference type="Rhea" id="RHEA:16441"/>
        <dbReference type="Rhea" id="RHEA-COMP:10207"/>
        <dbReference type="Rhea" id="RHEA-COMP:10208"/>
        <dbReference type="ChEBI" id="CHEBI:15377"/>
        <dbReference type="ChEBI" id="CHEBI:28938"/>
        <dbReference type="ChEBI" id="CHEBI:29973"/>
        <dbReference type="ChEBI" id="CHEBI:30011"/>
        <dbReference type="EC" id="3.5.1.44"/>
    </reaction>
</comment>
<dbReference type="PIRSF" id="PIRSF000876">
    <property type="entry name" value="RR_chemtxs_CheB"/>
    <property type="match status" value="1"/>
</dbReference>
<dbReference type="InterPro" id="IPR000673">
    <property type="entry name" value="Sig_transdc_resp-reg_Me-estase"/>
</dbReference>
<evidence type="ECO:0000313" key="10">
    <source>
        <dbReference type="EMBL" id="ALE17356.1"/>
    </source>
</evidence>
<feature type="modified residue" description="4-aspartylphosphate" evidence="4 6">
    <location>
        <position position="58"/>
    </location>
</feature>
<dbReference type="GO" id="GO:0005737">
    <property type="term" value="C:cytoplasm"/>
    <property type="evidence" value="ECO:0007669"/>
    <property type="project" value="UniProtKB-SubCell"/>
</dbReference>
<dbReference type="PROSITE" id="PS50122">
    <property type="entry name" value="CHEB"/>
    <property type="match status" value="1"/>
</dbReference>
<dbReference type="Gene3D" id="3.40.50.2300">
    <property type="match status" value="1"/>
</dbReference>
<comment type="function">
    <text evidence="4">Involved in chemotaxis. Part of a chemotaxis signal transduction system that modulates chemotaxis in response to various stimuli. Catalyzes the demethylation of specific methylglutamate residues introduced into the chemoreceptors (methyl-accepting chemotaxis proteins or MCP) by CheR. Also mediates the irreversible deamidation of specific glutamine residues to glutamic acid.</text>
</comment>
<protein>
    <recommendedName>
        <fullName evidence="4">Protein-glutamate methylesterase/protein-glutamine glutaminase</fullName>
        <ecNumber evidence="4">3.1.1.61</ecNumber>
        <ecNumber evidence="4">3.5.1.44</ecNumber>
    </recommendedName>
</protein>
<feature type="active site" evidence="4 5">
    <location>
        <position position="197"/>
    </location>
</feature>
<dbReference type="EC" id="3.5.1.44" evidence="4"/>
<dbReference type="PATRIC" id="fig|361183.4.peg.2038"/>
<keyword evidence="2 4" id="KW-0378">Hydrolase</keyword>
<comment type="similarity">
    <text evidence="4">Belongs to the CheB family.</text>
</comment>
<dbReference type="EMBL" id="CP012669">
    <property type="protein sequence ID" value="ALE17356.1"/>
    <property type="molecule type" value="Genomic_DNA"/>
</dbReference>
<evidence type="ECO:0000259" key="8">
    <source>
        <dbReference type="PROSITE" id="PS50110"/>
    </source>
</evidence>
<evidence type="ECO:0000256" key="6">
    <source>
        <dbReference type="PROSITE-ProRule" id="PRU00169"/>
    </source>
</evidence>
<dbReference type="InterPro" id="IPR001789">
    <property type="entry name" value="Sig_transdc_resp-reg_receiver"/>
</dbReference>
<dbReference type="InterPro" id="IPR008248">
    <property type="entry name" value="CheB-like"/>
</dbReference>
<evidence type="ECO:0000256" key="1">
    <source>
        <dbReference type="ARBA" id="ARBA00022500"/>
    </source>
</evidence>
<feature type="active site" evidence="4 5">
    <location>
        <position position="293"/>
    </location>
</feature>
<dbReference type="Pfam" id="PF00072">
    <property type="entry name" value="Response_reg"/>
    <property type="match status" value="1"/>
</dbReference>
<accession>A0A0M3TAT9</accession>
<dbReference type="PANTHER" id="PTHR42872">
    <property type="entry name" value="PROTEIN-GLUTAMATE METHYLESTERASE/PROTEIN-GLUTAMINE GLUTAMINASE"/>
    <property type="match status" value="1"/>
</dbReference>
<evidence type="ECO:0000313" key="11">
    <source>
        <dbReference type="Proteomes" id="UP000057938"/>
    </source>
</evidence>
<dbReference type="EC" id="3.1.1.61" evidence="4"/>
<comment type="domain">
    <text evidence="4">Contains a C-terminal catalytic domain, and an N-terminal region which modulates catalytic activity.</text>
</comment>
<gene>
    <name evidence="4" type="primary">cheB</name>
    <name evidence="10" type="ORF">AMC99_02070</name>
</gene>
<comment type="subcellular location">
    <subcellularLocation>
        <location evidence="4">Cytoplasm</location>
    </subcellularLocation>
</comment>
<proteinExistence type="inferred from homology"/>
<comment type="catalytic activity">
    <reaction evidence="3 4">
        <text>[protein]-L-glutamate 5-O-methyl ester + H2O = L-glutamyl-[protein] + methanol + H(+)</text>
        <dbReference type="Rhea" id="RHEA:23236"/>
        <dbReference type="Rhea" id="RHEA-COMP:10208"/>
        <dbReference type="Rhea" id="RHEA-COMP:10311"/>
        <dbReference type="ChEBI" id="CHEBI:15377"/>
        <dbReference type="ChEBI" id="CHEBI:15378"/>
        <dbReference type="ChEBI" id="CHEBI:17790"/>
        <dbReference type="ChEBI" id="CHEBI:29973"/>
        <dbReference type="ChEBI" id="CHEBI:82795"/>
        <dbReference type="EC" id="3.1.1.61"/>
    </reaction>
</comment>
<dbReference type="GO" id="GO:0006935">
    <property type="term" value="P:chemotaxis"/>
    <property type="evidence" value="ECO:0007669"/>
    <property type="project" value="UniProtKB-UniRule"/>
</dbReference>
<dbReference type="GO" id="GO:0050568">
    <property type="term" value="F:protein-glutamine glutaminase activity"/>
    <property type="evidence" value="ECO:0007669"/>
    <property type="project" value="UniProtKB-UniRule"/>
</dbReference>
<evidence type="ECO:0000256" key="4">
    <source>
        <dbReference type="HAMAP-Rule" id="MF_00099"/>
    </source>
</evidence>
<dbReference type="PANTHER" id="PTHR42872:SF3">
    <property type="entry name" value="PROTEIN-GLUTAMATE METHYLESTERASE_PROTEIN-GLUTAMINE GLUTAMINASE 1"/>
    <property type="match status" value="1"/>
</dbReference>
<dbReference type="AlphaFoldDB" id="A0A0M3TAT9"/>
<comment type="PTM">
    <text evidence="4">Phosphorylated by CheA. Phosphorylation of the N-terminal regulatory domain activates the methylesterase activity.</text>
</comment>
<dbReference type="RefSeq" id="WP_232301375.1">
    <property type="nucleotide sequence ID" value="NZ_CP012669.1"/>
</dbReference>
<dbReference type="GO" id="GO:0008984">
    <property type="term" value="F:protein-glutamate methylesterase activity"/>
    <property type="evidence" value="ECO:0007669"/>
    <property type="project" value="UniProtKB-UniRule"/>
</dbReference>
<dbReference type="GO" id="GO:0000156">
    <property type="term" value="F:phosphorelay response regulator activity"/>
    <property type="evidence" value="ECO:0007669"/>
    <property type="project" value="InterPro"/>
</dbReference>
<dbReference type="HAMAP" id="MF_00099">
    <property type="entry name" value="CheB_chemtxs"/>
    <property type="match status" value="1"/>
</dbReference>
<feature type="region of interest" description="Disordered" evidence="7">
    <location>
        <begin position="134"/>
        <end position="158"/>
    </location>
</feature>
<dbReference type="SUPFAM" id="SSF52738">
    <property type="entry name" value="Methylesterase CheB, C-terminal domain"/>
    <property type="match status" value="1"/>
</dbReference>
<feature type="domain" description="CheB-type methylesterase" evidence="9">
    <location>
        <begin position="158"/>
        <end position="351"/>
    </location>
</feature>
<dbReference type="InterPro" id="IPR011006">
    <property type="entry name" value="CheY-like_superfamily"/>
</dbReference>
<dbReference type="SMART" id="SM00448">
    <property type="entry name" value="REC"/>
    <property type="match status" value="1"/>
</dbReference>
<dbReference type="CDD" id="cd17541">
    <property type="entry name" value="REC_CheB-like"/>
    <property type="match status" value="1"/>
</dbReference>
<keyword evidence="4" id="KW-0963">Cytoplasm</keyword>
<sequence>MADGPIRVMIIDDSITVRAVFSRMIDAEPDMVLAASLSNAERALAKLPDLPTDVILLDLEMPGMGGLEALPKILSTASNAQVLVVSSLTEDGAEHTMAALSMGAADTMPKPRPGGFDDAYRNALLDKIRALGGRDPEARKANAPQEAKASPARSLETRHKRPEVLAIGASTGGIHALNILLRALPPSFQLPILVTQHLPAAFMPVFARQLELASARKTVVAENGSEIRRGEIMLASGEGHMIVERDGDRLVTRISKKPAPSGCRPSVDPMIESLAESLDGHALVAILSGMGRDGAIGAKAMVERGGKILAQDQESSAVWGMPGAVAKAGLASAILPPDRMVETILNEAGVAAWK</sequence>
<keyword evidence="1 4" id="KW-0145">Chemotaxis</keyword>
<dbReference type="STRING" id="361183.AMC99_02070"/>
<dbReference type="NCBIfam" id="NF001965">
    <property type="entry name" value="PRK00742.1"/>
    <property type="match status" value="1"/>
</dbReference>
<name>A0A0M3TAT9_9SPHN</name>
<dbReference type="Pfam" id="PF01339">
    <property type="entry name" value="CheB_methylest"/>
    <property type="match status" value="1"/>
</dbReference>
<dbReference type="Proteomes" id="UP000057938">
    <property type="component" value="Chromosome"/>
</dbReference>
<dbReference type="SUPFAM" id="SSF52172">
    <property type="entry name" value="CheY-like"/>
    <property type="match status" value="1"/>
</dbReference>
<evidence type="ECO:0000256" key="3">
    <source>
        <dbReference type="ARBA" id="ARBA00048267"/>
    </source>
</evidence>
<reference evidence="10 11" key="1">
    <citation type="submission" date="2015-09" db="EMBL/GenBank/DDBJ databases">
        <title>Complete genome sequence of a benzo[a]pyrene-degrading bacterium Altererythrobacter epoxidivorans CGMCC 1.7731T.</title>
        <authorList>
            <person name="Li Z."/>
            <person name="Cheng H."/>
            <person name="Huo Y."/>
            <person name="Xu X."/>
        </authorList>
    </citation>
    <scope>NUCLEOTIDE SEQUENCE [LARGE SCALE GENOMIC DNA]</scope>
    <source>
        <strain evidence="10 11">CGMCC 1.7731</strain>
    </source>
</reference>
<dbReference type="PROSITE" id="PS50110">
    <property type="entry name" value="RESPONSE_REGULATORY"/>
    <property type="match status" value="1"/>
</dbReference>
<organism evidence="10 11">
    <name type="scientific">Altererythrobacter epoxidivorans</name>
    <dbReference type="NCBI Taxonomy" id="361183"/>
    <lineage>
        <taxon>Bacteria</taxon>
        <taxon>Pseudomonadati</taxon>
        <taxon>Pseudomonadota</taxon>
        <taxon>Alphaproteobacteria</taxon>
        <taxon>Sphingomonadales</taxon>
        <taxon>Erythrobacteraceae</taxon>
        <taxon>Altererythrobacter</taxon>
    </lineage>
</organism>
<keyword evidence="4 6" id="KW-0597">Phosphoprotein</keyword>
<dbReference type="KEGG" id="aep:AMC99_02070"/>
<evidence type="ECO:0000256" key="5">
    <source>
        <dbReference type="PROSITE-ProRule" id="PRU00050"/>
    </source>
</evidence>
<feature type="domain" description="Response regulatory" evidence="8">
    <location>
        <begin position="7"/>
        <end position="125"/>
    </location>
</feature>
<evidence type="ECO:0000256" key="7">
    <source>
        <dbReference type="SAM" id="MobiDB-lite"/>
    </source>
</evidence>
<keyword evidence="11" id="KW-1185">Reference proteome</keyword>
<evidence type="ECO:0000256" key="2">
    <source>
        <dbReference type="ARBA" id="ARBA00022801"/>
    </source>
</evidence>
<dbReference type="Gene3D" id="3.40.50.180">
    <property type="entry name" value="Methylesterase CheB, C-terminal domain"/>
    <property type="match status" value="1"/>
</dbReference>
<dbReference type="CDD" id="cd16432">
    <property type="entry name" value="CheB_Rec"/>
    <property type="match status" value="1"/>
</dbReference>
<dbReference type="InterPro" id="IPR035909">
    <property type="entry name" value="CheB_C"/>
</dbReference>
<evidence type="ECO:0000259" key="9">
    <source>
        <dbReference type="PROSITE" id="PS50122"/>
    </source>
</evidence>